<dbReference type="Proteomes" id="UP000783213">
    <property type="component" value="Unassembled WGS sequence"/>
</dbReference>
<accession>A0ABQ7IJ69</accession>
<proteinExistence type="predicted"/>
<dbReference type="EMBL" id="RCSX01000015">
    <property type="protein sequence ID" value="KAF7925731.1"/>
    <property type="molecule type" value="Genomic_DNA"/>
</dbReference>
<comment type="caution">
    <text evidence="1">The sequence shown here is derived from an EMBL/GenBank/DDBJ whole genome shotgun (WGS) entry which is preliminary data.</text>
</comment>
<name>A0ABQ7IJ69_9HELO</name>
<evidence type="ECO:0000313" key="2">
    <source>
        <dbReference type="Proteomes" id="UP000783213"/>
    </source>
</evidence>
<dbReference type="RefSeq" id="XP_038809259.1">
    <property type="nucleotide sequence ID" value="XM_038954579.1"/>
</dbReference>
<evidence type="ECO:0000313" key="1">
    <source>
        <dbReference type="EMBL" id="KAF7925731.1"/>
    </source>
</evidence>
<keyword evidence="2" id="KW-1185">Reference proteome</keyword>
<sequence>MYPLLYFLSGLIPSTLDYYFNCSRATCGLRFFCKNKNCTITRLQQAMQVSHYRFFLQSIYLICLELVEMSNNEAPIIPVTNFSISSSGTSAYFTLVLSSLPLSKGSEVPGHAFSDMMP</sequence>
<dbReference type="GeneID" id="62233730"/>
<organism evidence="1 2">
    <name type="scientific">Botrytis deweyae</name>
    <dbReference type="NCBI Taxonomy" id="2478750"/>
    <lineage>
        <taxon>Eukaryota</taxon>
        <taxon>Fungi</taxon>
        <taxon>Dikarya</taxon>
        <taxon>Ascomycota</taxon>
        <taxon>Pezizomycotina</taxon>
        <taxon>Leotiomycetes</taxon>
        <taxon>Helotiales</taxon>
        <taxon>Sclerotiniaceae</taxon>
        <taxon>Botrytis</taxon>
    </lineage>
</organism>
<gene>
    <name evidence="1" type="ORF">EAE98_006956</name>
</gene>
<reference evidence="1 2" key="1">
    <citation type="journal article" date="2020" name="Genome Biol. Evol.">
        <title>Comparative genomics of Sclerotiniaceae.</title>
        <authorList>
            <person name="Valero Jimenez C.A."/>
            <person name="Steentjes M."/>
            <person name="Scholten O.E."/>
            <person name="Van Kan J.A.L."/>
        </authorList>
    </citation>
    <scope>NUCLEOTIDE SEQUENCE [LARGE SCALE GENOMIC DNA]</scope>
    <source>
        <strain evidence="1 2">B1</strain>
    </source>
</reference>
<protein>
    <submittedName>
        <fullName evidence="1">Uncharacterized protein</fullName>
    </submittedName>
</protein>